<evidence type="ECO:0000313" key="3">
    <source>
        <dbReference type="Proteomes" id="UP000016584"/>
    </source>
</evidence>
<dbReference type="InterPro" id="IPR051908">
    <property type="entry name" value="Ribosomal_N-acetyltransferase"/>
</dbReference>
<dbReference type="Gene3D" id="3.40.630.30">
    <property type="match status" value="1"/>
</dbReference>
<dbReference type="Pfam" id="PF13302">
    <property type="entry name" value="Acetyltransf_3"/>
    <property type="match status" value="1"/>
</dbReference>
<proteinExistence type="predicted"/>
<dbReference type="STRING" id="1346330.M472_04900"/>
<dbReference type="AlphaFoldDB" id="U2J636"/>
<protein>
    <recommendedName>
        <fullName evidence="1">N-acetyltransferase domain-containing protein</fullName>
    </recommendedName>
</protein>
<dbReference type="SUPFAM" id="SSF55729">
    <property type="entry name" value="Acyl-CoA N-acyltransferases (Nat)"/>
    <property type="match status" value="1"/>
</dbReference>
<evidence type="ECO:0000259" key="1">
    <source>
        <dbReference type="PROSITE" id="PS51186"/>
    </source>
</evidence>
<name>U2J636_9SPHI</name>
<dbReference type="Proteomes" id="UP000016584">
    <property type="component" value="Unassembled WGS sequence"/>
</dbReference>
<dbReference type="PATRIC" id="fig|1346330.5.peg.3440"/>
<dbReference type="PANTHER" id="PTHR43441:SF12">
    <property type="entry name" value="RIBOSOMAL N-ACETYLTRANSFERASE YDAF-RELATED"/>
    <property type="match status" value="1"/>
</dbReference>
<reference evidence="2 3" key="1">
    <citation type="journal article" date="2013" name="Genome Announc.">
        <title>The Draft Genome Sequence of Sphingomonas paucimobilis Strain HER1398 (Proteobacteria), Host to the Giant PAU Phage, Indicates That It Is a Member of the Genus Sphingobacterium (Bacteroidetes).</title>
        <authorList>
            <person name="White R.A.III."/>
            <person name="Suttle C.A."/>
        </authorList>
    </citation>
    <scope>NUCLEOTIDE SEQUENCE [LARGE SCALE GENOMIC DNA]</scope>
    <source>
        <strain evidence="2 3">HER1398</strain>
    </source>
</reference>
<dbReference type="PROSITE" id="PS51186">
    <property type="entry name" value="GNAT"/>
    <property type="match status" value="1"/>
</dbReference>
<dbReference type="EMBL" id="ATDL01000018">
    <property type="protein sequence ID" value="ERJ58098.1"/>
    <property type="molecule type" value="Genomic_DNA"/>
</dbReference>
<accession>U2J636</accession>
<dbReference type="OrthoDB" id="9811523at2"/>
<feature type="domain" description="N-acetyltransferase" evidence="1">
    <location>
        <begin position="36"/>
        <end position="180"/>
    </location>
</feature>
<organism evidence="2 3">
    <name type="scientific">Sphingobacterium paucimobilis HER1398</name>
    <dbReference type="NCBI Taxonomy" id="1346330"/>
    <lineage>
        <taxon>Bacteria</taxon>
        <taxon>Pseudomonadati</taxon>
        <taxon>Bacteroidota</taxon>
        <taxon>Sphingobacteriia</taxon>
        <taxon>Sphingobacteriales</taxon>
        <taxon>Sphingobacteriaceae</taxon>
        <taxon>Sphingobacterium</taxon>
    </lineage>
</organism>
<comment type="caution">
    <text evidence="2">The sequence shown here is derived from an EMBL/GenBank/DDBJ whole genome shotgun (WGS) entry which is preliminary data.</text>
</comment>
<keyword evidence="3" id="KW-1185">Reference proteome</keyword>
<dbReference type="InterPro" id="IPR016181">
    <property type="entry name" value="Acyl_CoA_acyltransferase"/>
</dbReference>
<sequence>MQHETPKQPVETISLSEDILLIPSHEEQAIALFHAIDTNRAFLSRFLPWVEYTQALSDTVSYLKHALENSAKGHELTYNIFRKNTLIGRIGIHQIDRTNDNASIGYWLVEEEQGNGIITKATEMILEVAFKGLNLQRVEILTATENKKSSAIPLRLGFVHEGVLRQMEKHGNVYFDLNIFSLLKQEWEVATITAKEAKV</sequence>
<dbReference type="GO" id="GO:1990189">
    <property type="term" value="F:protein N-terminal-serine acetyltransferase activity"/>
    <property type="evidence" value="ECO:0007669"/>
    <property type="project" value="TreeGrafter"/>
</dbReference>
<dbReference type="GO" id="GO:0008999">
    <property type="term" value="F:protein-N-terminal-alanine acetyltransferase activity"/>
    <property type="evidence" value="ECO:0007669"/>
    <property type="project" value="TreeGrafter"/>
</dbReference>
<dbReference type="GO" id="GO:0005737">
    <property type="term" value="C:cytoplasm"/>
    <property type="evidence" value="ECO:0007669"/>
    <property type="project" value="TreeGrafter"/>
</dbReference>
<dbReference type="RefSeq" id="WP_021071578.1">
    <property type="nucleotide sequence ID" value="NZ_ATDL01000018.1"/>
</dbReference>
<dbReference type="eggNOG" id="COG1670">
    <property type="taxonomic scope" value="Bacteria"/>
</dbReference>
<gene>
    <name evidence="2" type="ORF">M472_04900</name>
</gene>
<evidence type="ECO:0000313" key="2">
    <source>
        <dbReference type="EMBL" id="ERJ58098.1"/>
    </source>
</evidence>
<dbReference type="PANTHER" id="PTHR43441">
    <property type="entry name" value="RIBOSOMAL-PROTEIN-SERINE ACETYLTRANSFERASE"/>
    <property type="match status" value="1"/>
</dbReference>
<dbReference type="InterPro" id="IPR000182">
    <property type="entry name" value="GNAT_dom"/>
</dbReference>